<comment type="function">
    <text evidence="1">May be involved in the biogenesis of curli organelles.</text>
</comment>
<accession>A0AAJ1VGY7</accession>
<dbReference type="Gene3D" id="2.60.40.2420">
    <property type="match status" value="1"/>
</dbReference>
<dbReference type="AlphaFoldDB" id="A0AAJ1VGY7"/>
<keyword evidence="3" id="KW-0732">Signal</keyword>
<dbReference type="EMBL" id="JAUFQH010000008">
    <property type="protein sequence ID" value="MDN3619769.1"/>
    <property type="molecule type" value="Genomic_DNA"/>
</dbReference>
<organism evidence="4 5">
    <name type="scientific">Polaribacter sejongensis</name>
    <dbReference type="NCBI Taxonomy" id="985043"/>
    <lineage>
        <taxon>Bacteria</taxon>
        <taxon>Pseudomonadati</taxon>
        <taxon>Bacteroidota</taxon>
        <taxon>Flavobacteriia</taxon>
        <taxon>Flavobacteriales</taxon>
        <taxon>Flavobacteriaceae</taxon>
    </lineage>
</organism>
<gene>
    <name evidence="4" type="ORF">QWY81_09920</name>
</gene>
<evidence type="ECO:0000256" key="3">
    <source>
        <dbReference type="ARBA" id="ARBA00022729"/>
    </source>
</evidence>
<comment type="caution">
    <text evidence="4">The sequence shown here is derived from an EMBL/GenBank/DDBJ whole genome shotgun (WGS) entry which is preliminary data.</text>
</comment>
<protein>
    <recommendedName>
        <fullName evidence="2">Curli production assembly/transport component CsgE</fullName>
    </recommendedName>
</protein>
<evidence type="ECO:0000256" key="1">
    <source>
        <dbReference type="ARBA" id="ARBA00003989"/>
    </source>
</evidence>
<evidence type="ECO:0000256" key="2">
    <source>
        <dbReference type="ARBA" id="ARBA00014024"/>
    </source>
</evidence>
<evidence type="ECO:0000313" key="4">
    <source>
        <dbReference type="EMBL" id="MDN3619769.1"/>
    </source>
</evidence>
<dbReference type="Proteomes" id="UP001228636">
    <property type="component" value="Unassembled WGS sequence"/>
</dbReference>
<dbReference type="RefSeq" id="WP_261972577.1">
    <property type="nucleotide sequence ID" value="NZ_CP103460.1"/>
</dbReference>
<dbReference type="InterPro" id="IPR018900">
    <property type="entry name" value="Curli_CsgE"/>
</dbReference>
<sequence length="240" mass="27855">MYFSKIVFFILCLSCSIGFSQSENDVYGKINVDKKDNFITLKAEVNNDGLLHIDKLFYNLIALKKGKGGNYSNNRQSGEFSIQPNENMEVSTIKVNLNGDEELKVYLFIKKNEKLISKDSLWILPKNIQQEVADKTDEKDFFLKGIVVDEAITKLGKDYHDLFYQSYLLSGIKYPFIIKIKEKPGMGRTSIILVEVEEIKIHEFFSRPDEEFLKSNVGVALERLYFYAKQREELRKKSKM</sequence>
<name>A0AAJ1VGY7_9FLAO</name>
<reference evidence="4 5" key="1">
    <citation type="journal article" date="2014" name="Int. J. Syst. Evol. Microbiol.">
        <title>Complete genome sequence of Corynebacterium casei LMG S-19264T (=DSM 44701T), isolated from a smear-ripened cheese.</title>
        <authorList>
            <consortium name="US DOE Joint Genome Institute (JGI-PGF)"/>
            <person name="Walter F."/>
            <person name="Albersmeier A."/>
            <person name="Kalinowski J."/>
            <person name="Ruckert C."/>
        </authorList>
    </citation>
    <scope>NUCLEOTIDE SEQUENCE [LARGE SCALE GENOMIC DNA]</scope>
    <source>
        <strain evidence="4 5">CECT 8670</strain>
    </source>
</reference>
<dbReference type="InterPro" id="IPR053722">
    <property type="entry name" value="Curli_assembly_CsgC/AgfC"/>
</dbReference>
<proteinExistence type="predicted"/>
<evidence type="ECO:0000313" key="5">
    <source>
        <dbReference type="Proteomes" id="UP001228636"/>
    </source>
</evidence>
<dbReference type="Pfam" id="PF10627">
    <property type="entry name" value="CsgE"/>
    <property type="match status" value="1"/>
</dbReference>